<dbReference type="InterPro" id="IPR025669">
    <property type="entry name" value="AAA_dom"/>
</dbReference>
<name>A0A450S1Z7_9GAMM</name>
<protein>
    <submittedName>
        <fullName evidence="2">Cellulose biosynthesis protein BcsQ</fullName>
    </submittedName>
</protein>
<dbReference type="InterPro" id="IPR050678">
    <property type="entry name" value="DNA_Partitioning_ATPase"/>
</dbReference>
<dbReference type="Pfam" id="PF13614">
    <property type="entry name" value="AAA_31"/>
    <property type="match status" value="1"/>
</dbReference>
<feature type="domain" description="AAA" evidence="1">
    <location>
        <begin position="9"/>
        <end position="210"/>
    </location>
</feature>
<gene>
    <name evidence="2" type="ORF">BECKDK2373C_GA0170839_101221</name>
</gene>
<sequence>MDKRLESRKYAIWNNKGGVGKTTLTYLLSTEYAKQMEGKNIVVIDMCPQVNISEMLLGGNGKGEENLEKLYEQDKSIASYIKARYDKSRFSKIGSESGYFVKVSDFNDRLPGNIYLLPGHNDLDLCVLLINYLANAPEKRSWWHSRKMLTDLIGSFEEANSRKENIFFIDCNPSFTPYTELAILSSNRLIIPCIADAASIRGLRNILKIVYGKGEEDDNPFFQFSDLCDQESFVKPKIHSVIQNKSRSHEKIPSSAFLANITELKKVVSEYHKEYPDLFLSEKEVLNIKDGNTIAAVLNHTGIPLSDLIPPNRKGKKYAIYEGDTQVTSDQQEALLRDLESILSIL</sequence>
<organism evidence="2">
    <name type="scientific">Candidatus Kentrum sp. DK</name>
    <dbReference type="NCBI Taxonomy" id="2126562"/>
    <lineage>
        <taxon>Bacteria</taxon>
        <taxon>Pseudomonadati</taxon>
        <taxon>Pseudomonadota</taxon>
        <taxon>Gammaproteobacteria</taxon>
        <taxon>Candidatus Kentrum</taxon>
    </lineage>
</organism>
<dbReference type="PANTHER" id="PTHR13696">
    <property type="entry name" value="P-LOOP CONTAINING NUCLEOSIDE TRIPHOSPHATE HYDROLASE"/>
    <property type="match status" value="1"/>
</dbReference>
<dbReference type="CDD" id="cd02042">
    <property type="entry name" value="ParAB_family"/>
    <property type="match status" value="1"/>
</dbReference>
<dbReference type="Gene3D" id="3.40.50.300">
    <property type="entry name" value="P-loop containing nucleotide triphosphate hydrolases"/>
    <property type="match status" value="1"/>
</dbReference>
<evidence type="ECO:0000313" key="2">
    <source>
        <dbReference type="EMBL" id="VFJ45687.1"/>
    </source>
</evidence>
<dbReference type="SUPFAM" id="SSF52540">
    <property type="entry name" value="P-loop containing nucleoside triphosphate hydrolases"/>
    <property type="match status" value="1"/>
</dbReference>
<evidence type="ECO:0000259" key="1">
    <source>
        <dbReference type="Pfam" id="PF13614"/>
    </source>
</evidence>
<dbReference type="EMBL" id="CAADEY010000012">
    <property type="protein sequence ID" value="VFJ45687.1"/>
    <property type="molecule type" value="Genomic_DNA"/>
</dbReference>
<dbReference type="PANTHER" id="PTHR13696:SF99">
    <property type="entry name" value="COBYRINIC ACID AC-DIAMIDE SYNTHASE"/>
    <property type="match status" value="1"/>
</dbReference>
<accession>A0A450S1Z7</accession>
<proteinExistence type="predicted"/>
<reference evidence="2" key="1">
    <citation type="submission" date="2019-02" db="EMBL/GenBank/DDBJ databases">
        <authorList>
            <person name="Gruber-Vodicka R. H."/>
            <person name="Seah K. B. B."/>
        </authorList>
    </citation>
    <scope>NUCLEOTIDE SEQUENCE</scope>
    <source>
        <strain evidence="2">BECK_DK161</strain>
    </source>
</reference>
<dbReference type="InterPro" id="IPR027417">
    <property type="entry name" value="P-loop_NTPase"/>
</dbReference>
<dbReference type="AlphaFoldDB" id="A0A450S1Z7"/>